<dbReference type="GO" id="GO:0046933">
    <property type="term" value="F:proton-transporting ATP synthase activity, rotational mechanism"/>
    <property type="evidence" value="ECO:0007669"/>
    <property type="project" value="InterPro"/>
</dbReference>
<dbReference type="PROSITE" id="PS00389">
    <property type="entry name" value="ATPASE_DELTA"/>
    <property type="match status" value="1"/>
</dbReference>
<evidence type="ECO:0000256" key="8">
    <source>
        <dbReference type="SAM" id="MobiDB-lite"/>
    </source>
</evidence>
<evidence type="ECO:0000313" key="10">
    <source>
        <dbReference type="Proteomes" id="UP000012960"/>
    </source>
</evidence>
<keyword evidence="3" id="KW-0813">Transport</keyword>
<reference evidence="9" key="1">
    <citation type="submission" date="2021-05" db="UniProtKB">
        <authorList>
            <consortium name="EnsemblPlants"/>
        </authorList>
    </citation>
    <scope>IDENTIFICATION</scope>
    <source>
        <strain evidence="9">subsp. malaccensis</strain>
    </source>
</reference>
<keyword evidence="7" id="KW-0066">ATP synthesis</keyword>
<evidence type="ECO:0000256" key="2">
    <source>
        <dbReference type="ARBA" id="ARBA00007046"/>
    </source>
</evidence>
<dbReference type="Proteomes" id="UP000012960">
    <property type="component" value="Unplaced"/>
</dbReference>
<feature type="compositionally biased region" description="Pro residues" evidence="8">
    <location>
        <begin position="49"/>
        <end position="70"/>
    </location>
</feature>
<dbReference type="InParanoid" id="A0A804KIY7"/>
<keyword evidence="10" id="KW-1185">Reference proteome</keyword>
<evidence type="ECO:0000256" key="1">
    <source>
        <dbReference type="ARBA" id="ARBA00004370"/>
    </source>
</evidence>
<feature type="region of interest" description="Disordered" evidence="8">
    <location>
        <begin position="1"/>
        <end position="76"/>
    </location>
</feature>
<proteinExistence type="inferred from homology"/>
<accession>A0A804KIY7</accession>
<dbReference type="PRINTS" id="PR00125">
    <property type="entry name" value="ATPASEDELTA"/>
</dbReference>
<comment type="similarity">
    <text evidence="2">Belongs to the ATPase delta chain family.</text>
</comment>
<keyword evidence="5" id="KW-0406">Ion transport</keyword>
<evidence type="ECO:0000256" key="4">
    <source>
        <dbReference type="ARBA" id="ARBA00022781"/>
    </source>
</evidence>
<evidence type="ECO:0008006" key="11">
    <source>
        <dbReference type="Google" id="ProtNLM"/>
    </source>
</evidence>
<dbReference type="EnsemblPlants" id="Ma09_t12760.1">
    <property type="protein sequence ID" value="Ma09_p12760.1"/>
    <property type="gene ID" value="Ma09_g12760"/>
</dbReference>
<feature type="compositionally biased region" description="Basic and acidic residues" evidence="8">
    <location>
        <begin position="16"/>
        <end position="25"/>
    </location>
</feature>
<keyword evidence="4" id="KW-0375">Hydrogen ion transport</keyword>
<evidence type="ECO:0000313" key="9">
    <source>
        <dbReference type="EnsemblPlants" id="Ma09_p12760.1"/>
    </source>
</evidence>
<comment type="subcellular location">
    <subcellularLocation>
        <location evidence="1">Membrane</location>
    </subcellularLocation>
</comment>
<feature type="compositionally biased region" description="Basic residues" evidence="8">
    <location>
        <begin position="28"/>
        <end position="40"/>
    </location>
</feature>
<organism evidence="9 10">
    <name type="scientific">Musa acuminata subsp. malaccensis</name>
    <name type="common">Wild banana</name>
    <name type="synonym">Musa malaccensis</name>
    <dbReference type="NCBI Taxonomy" id="214687"/>
    <lineage>
        <taxon>Eukaryota</taxon>
        <taxon>Viridiplantae</taxon>
        <taxon>Streptophyta</taxon>
        <taxon>Embryophyta</taxon>
        <taxon>Tracheophyta</taxon>
        <taxon>Spermatophyta</taxon>
        <taxon>Magnoliopsida</taxon>
        <taxon>Liliopsida</taxon>
        <taxon>Zingiberales</taxon>
        <taxon>Musaceae</taxon>
        <taxon>Musa</taxon>
    </lineage>
</organism>
<dbReference type="AlphaFoldDB" id="A0A804KIY7"/>
<dbReference type="Gramene" id="Ma09_t12760.1">
    <property type="protein sequence ID" value="Ma09_p12760.1"/>
    <property type="gene ID" value="Ma09_g12760"/>
</dbReference>
<dbReference type="Gene3D" id="1.10.520.20">
    <property type="entry name" value="N-terminal domain of the delta subunit of the F1F0-ATP synthase"/>
    <property type="match status" value="1"/>
</dbReference>
<protein>
    <recommendedName>
        <fullName evidence="11">ATP synthase delta chain</fullName>
    </recommendedName>
</protein>
<dbReference type="GO" id="GO:0016020">
    <property type="term" value="C:membrane"/>
    <property type="evidence" value="ECO:0007669"/>
    <property type="project" value="UniProtKB-SubCell"/>
</dbReference>
<dbReference type="GO" id="GO:0009772">
    <property type="term" value="P:photosynthetic electron transport in photosystem II"/>
    <property type="evidence" value="ECO:0000318"/>
    <property type="project" value="GO_Central"/>
</dbReference>
<dbReference type="GO" id="GO:0009773">
    <property type="term" value="P:photosynthetic electron transport in photosystem I"/>
    <property type="evidence" value="ECO:0000318"/>
    <property type="project" value="GO_Central"/>
</dbReference>
<evidence type="ECO:0000256" key="3">
    <source>
        <dbReference type="ARBA" id="ARBA00022448"/>
    </source>
</evidence>
<dbReference type="HAMAP" id="MF_01416">
    <property type="entry name" value="ATP_synth_delta_bact"/>
    <property type="match status" value="1"/>
</dbReference>
<dbReference type="Pfam" id="PF00213">
    <property type="entry name" value="OSCP"/>
    <property type="match status" value="1"/>
</dbReference>
<keyword evidence="6" id="KW-0472">Membrane</keyword>
<feature type="compositionally biased region" description="Basic residues" evidence="8">
    <location>
        <begin position="1"/>
        <end position="10"/>
    </location>
</feature>
<dbReference type="InterPro" id="IPR020781">
    <property type="entry name" value="ATPase_OSCP/d_CS"/>
</dbReference>
<evidence type="ECO:0000256" key="7">
    <source>
        <dbReference type="ARBA" id="ARBA00023310"/>
    </source>
</evidence>
<name>A0A804KIY7_MUSAM</name>
<dbReference type="GO" id="GO:0015986">
    <property type="term" value="P:proton motive force-driven ATP synthesis"/>
    <property type="evidence" value="ECO:0000318"/>
    <property type="project" value="GO_Central"/>
</dbReference>
<evidence type="ECO:0000256" key="5">
    <source>
        <dbReference type="ARBA" id="ARBA00023065"/>
    </source>
</evidence>
<dbReference type="InterPro" id="IPR026015">
    <property type="entry name" value="ATP_synth_OSCP/delta_N_sf"/>
</dbReference>
<dbReference type="PANTHER" id="PTHR11910">
    <property type="entry name" value="ATP SYNTHASE DELTA CHAIN"/>
    <property type="match status" value="1"/>
</dbReference>
<dbReference type="InterPro" id="IPR000711">
    <property type="entry name" value="ATPase_OSCP/dsu"/>
</dbReference>
<dbReference type="OMA" id="FQPCTLN"/>
<evidence type="ECO:0000256" key="6">
    <source>
        <dbReference type="ARBA" id="ARBA00023136"/>
    </source>
</evidence>
<sequence>MEKVFPRRRLPPSSHYQEEESRDGRPPLVHRRSPRIRRVLPSRLGPRILLPPPPSLRPPPPPPLPQALPEPPHRGAAGAAMMDTVASSYANALAEVAKSNGTLEATVADMEKVDRLFADPAVQSFFANPTVASEKKREILAEISGSSELQPHTINFLNILVDMSRIDIIAEIVKEFDACYNHITGTELAVVTSVVDMGEDDVAQIAQTVKRLTGAKKVRIKAVLDPSLIAGFTIRYGSSGSKFIDMSVKKQLDEIASQLDFSSITLA</sequence>
<dbReference type="NCBIfam" id="TIGR01145">
    <property type="entry name" value="ATP_synt_delta"/>
    <property type="match status" value="1"/>
</dbReference>
<dbReference type="SUPFAM" id="SSF47928">
    <property type="entry name" value="N-terminal domain of the delta subunit of the F1F0-ATP synthase"/>
    <property type="match status" value="1"/>
</dbReference>